<dbReference type="OrthoDB" id="9796958at2"/>
<dbReference type="InterPro" id="IPR000868">
    <property type="entry name" value="Isochorismatase-like_dom"/>
</dbReference>
<dbReference type="InterPro" id="IPR050993">
    <property type="entry name" value="Isochorismatase_domain"/>
</dbReference>
<dbReference type="EMBL" id="LR134533">
    <property type="protein sequence ID" value="VEJ50900.1"/>
    <property type="molecule type" value="Genomic_DNA"/>
</dbReference>
<dbReference type="Proteomes" id="UP000272771">
    <property type="component" value="Chromosome"/>
</dbReference>
<keyword evidence="3" id="KW-1185">Reference proteome</keyword>
<accession>A0A448VMA3</accession>
<gene>
    <name evidence="2" type="ORF">NCTC12742_00930</name>
</gene>
<dbReference type="Gene3D" id="3.40.50.850">
    <property type="entry name" value="Isochorismatase-like"/>
    <property type="match status" value="1"/>
</dbReference>
<evidence type="ECO:0000313" key="3">
    <source>
        <dbReference type="Proteomes" id="UP000272771"/>
    </source>
</evidence>
<evidence type="ECO:0000259" key="1">
    <source>
        <dbReference type="Pfam" id="PF00857"/>
    </source>
</evidence>
<evidence type="ECO:0000313" key="2">
    <source>
        <dbReference type="EMBL" id="VEJ50900.1"/>
    </source>
</evidence>
<dbReference type="InterPro" id="IPR036380">
    <property type="entry name" value="Isochorismatase-like_sf"/>
</dbReference>
<protein>
    <submittedName>
        <fullName evidence="2">Isochorismatase family</fullName>
    </submittedName>
</protein>
<dbReference type="PANTHER" id="PTHR14119">
    <property type="entry name" value="HYDROLASE"/>
    <property type="match status" value="1"/>
</dbReference>
<dbReference type="Pfam" id="PF00857">
    <property type="entry name" value="Isochorismatase"/>
    <property type="match status" value="1"/>
</dbReference>
<reference evidence="2 3" key="1">
    <citation type="submission" date="2018-12" db="EMBL/GenBank/DDBJ databases">
        <authorList>
            <consortium name="Pathogen Informatics"/>
        </authorList>
    </citation>
    <scope>NUCLEOTIDE SEQUENCE [LARGE SCALE GENOMIC DNA]</scope>
    <source>
        <strain evidence="2 3">NCTC12742</strain>
    </source>
</reference>
<organism evidence="2 3">
    <name type="scientific">Neisseria weaveri</name>
    <dbReference type="NCBI Taxonomy" id="28091"/>
    <lineage>
        <taxon>Bacteria</taxon>
        <taxon>Pseudomonadati</taxon>
        <taxon>Pseudomonadota</taxon>
        <taxon>Betaproteobacteria</taxon>
        <taxon>Neisseriales</taxon>
        <taxon>Neisseriaceae</taxon>
        <taxon>Neisseria</taxon>
    </lineage>
</organism>
<dbReference type="KEGG" id="nwe:SAMEA3174300_1554"/>
<dbReference type="STRING" id="28091.SAMEA3174300_01554"/>
<dbReference type="SUPFAM" id="SSF52499">
    <property type="entry name" value="Isochorismatase-like hydrolases"/>
    <property type="match status" value="1"/>
</dbReference>
<sequence length="181" mass="19869">MSRLMTAENTVCIVVDIQERLTPVLHEHEQFAEKSRLILQGLQALSVPLLVTEQYPKGLGATVPAVKLLLGDAPVVEKTRFSAWLPEVEAFVKDKQAGHVVLIGAEAHVCMLQTVLDMREHGLSVYVPFECTASRNPLNKDNALKQMAAAGAVVSNVESILFMLMKDAKHPAFKTVSKLIQ</sequence>
<name>A0A448VMA3_9NEIS</name>
<feature type="domain" description="Isochorismatase-like" evidence="1">
    <location>
        <begin position="10"/>
        <end position="158"/>
    </location>
</feature>
<dbReference type="AlphaFoldDB" id="A0A448VMA3"/>
<dbReference type="PANTHER" id="PTHR14119:SF3">
    <property type="entry name" value="ISOCHORISMATASE DOMAIN-CONTAINING PROTEIN 2"/>
    <property type="match status" value="1"/>
</dbReference>
<proteinExistence type="predicted"/>